<dbReference type="InterPro" id="IPR052376">
    <property type="entry name" value="Oxidative_Scav/Glycosyltrans"/>
</dbReference>
<dbReference type="Gene3D" id="1.10.287.1490">
    <property type="match status" value="1"/>
</dbReference>
<sequence length="308" mass="35996">MPMRMDEVFETLRQYQEMLSKRVELEKQLEAMPKTIEIQNQMLSREKKTFVEVREQYELSEASLKELRQALAEAELKRENAEKQMDGITTQREYDAANKEIREASEKEQELRRRIQEEERRFADIDDRLHRIEMSVSTLEAEIAQKRAEIDENSREISNDVDKLRTEENDLTQELDEDLKFKFERIIRSKSGMGIVPIHGVVCTGCHMILPANFVNEVRQADKIVFCPYCSRILYYEETEADESMEEILTGSLVDLSNDEESEEAEESESNDESDDASSKSKRGSGRKKKIQDEPLIDNDFLIDTMDE</sequence>
<dbReference type="Pfam" id="PF02591">
    <property type="entry name" value="Zn_ribbon_9"/>
    <property type="match status" value="1"/>
</dbReference>
<evidence type="ECO:0000259" key="3">
    <source>
        <dbReference type="Pfam" id="PF02591"/>
    </source>
</evidence>
<feature type="compositionally biased region" description="Acidic residues" evidence="2">
    <location>
        <begin position="257"/>
        <end position="276"/>
    </location>
</feature>
<organism evidence="4">
    <name type="scientific">uncultured spirochete</name>
    <dbReference type="NCBI Taxonomy" id="156406"/>
    <lineage>
        <taxon>Bacteria</taxon>
        <taxon>Pseudomonadati</taxon>
        <taxon>Spirochaetota</taxon>
        <taxon>Spirochaetia</taxon>
        <taxon>Spirochaetales</taxon>
        <taxon>environmental samples</taxon>
    </lineage>
</organism>
<evidence type="ECO:0000256" key="1">
    <source>
        <dbReference type="SAM" id="Coils"/>
    </source>
</evidence>
<dbReference type="AlphaFoldDB" id="A0A3P3XU65"/>
<reference evidence="4" key="1">
    <citation type="submission" date="2017-02" db="EMBL/GenBank/DDBJ databases">
        <authorList>
            <person name="Regsiter A."/>
            <person name="William W."/>
        </authorList>
    </citation>
    <scope>NUCLEOTIDE SEQUENCE</scope>
    <source>
        <strain evidence="4">BdmA 4</strain>
    </source>
</reference>
<dbReference type="EMBL" id="FWDO01000007">
    <property type="protein sequence ID" value="SLM19624.1"/>
    <property type="molecule type" value="Genomic_DNA"/>
</dbReference>
<proteinExistence type="predicted"/>
<protein>
    <recommendedName>
        <fullName evidence="3">C4-type zinc ribbon domain-containing protein</fullName>
    </recommendedName>
</protein>
<evidence type="ECO:0000313" key="4">
    <source>
        <dbReference type="EMBL" id="SLM19624.1"/>
    </source>
</evidence>
<feature type="compositionally biased region" description="Basic residues" evidence="2">
    <location>
        <begin position="280"/>
        <end position="290"/>
    </location>
</feature>
<evidence type="ECO:0000256" key="2">
    <source>
        <dbReference type="SAM" id="MobiDB-lite"/>
    </source>
</evidence>
<dbReference type="PANTHER" id="PTHR39082:SF1">
    <property type="entry name" value="SCAVENGER RECEPTOR CLASS A MEMBER 3"/>
    <property type="match status" value="1"/>
</dbReference>
<feature type="domain" description="C4-type zinc ribbon" evidence="3">
    <location>
        <begin position="202"/>
        <end position="234"/>
    </location>
</feature>
<keyword evidence="1" id="KW-0175">Coiled coil</keyword>
<gene>
    <name evidence="4" type="ORF">SPIRO4BDMA_70046</name>
</gene>
<name>A0A3P3XU65_9SPIR</name>
<feature type="coiled-coil region" evidence="1">
    <location>
        <begin position="50"/>
        <end position="174"/>
    </location>
</feature>
<accession>A0A3P3XU65</accession>
<dbReference type="PANTHER" id="PTHR39082">
    <property type="entry name" value="PHOSPHOLIPASE C-BETA-2-RELATED"/>
    <property type="match status" value="1"/>
</dbReference>
<dbReference type="InterPro" id="IPR003743">
    <property type="entry name" value="Zf-RING_7"/>
</dbReference>
<feature type="region of interest" description="Disordered" evidence="2">
    <location>
        <begin position="255"/>
        <end position="294"/>
    </location>
</feature>